<reference evidence="3" key="1">
    <citation type="submission" date="2022-11" db="UniProtKB">
        <authorList>
            <consortium name="WormBaseParasite"/>
        </authorList>
    </citation>
    <scope>IDENTIFICATION</scope>
</reference>
<protein>
    <submittedName>
        <fullName evidence="3">Uncharacterized protein</fullName>
    </submittedName>
</protein>
<feature type="region of interest" description="Disordered" evidence="1">
    <location>
        <begin position="1"/>
        <end position="37"/>
    </location>
</feature>
<proteinExistence type="predicted"/>
<dbReference type="AlphaFoldDB" id="A0A915Q2M2"/>
<organism evidence="2 3">
    <name type="scientific">Setaria digitata</name>
    <dbReference type="NCBI Taxonomy" id="48799"/>
    <lineage>
        <taxon>Eukaryota</taxon>
        <taxon>Metazoa</taxon>
        <taxon>Ecdysozoa</taxon>
        <taxon>Nematoda</taxon>
        <taxon>Chromadorea</taxon>
        <taxon>Rhabditida</taxon>
        <taxon>Spirurina</taxon>
        <taxon>Spiruromorpha</taxon>
        <taxon>Filarioidea</taxon>
        <taxon>Setariidae</taxon>
        <taxon>Setaria</taxon>
    </lineage>
</organism>
<evidence type="ECO:0000313" key="3">
    <source>
        <dbReference type="WBParaSite" id="sdigi.contig80.g3851.t1"/>
    </source>
</evidence>
<evidence type="ECO:0000313" key="2">
    <source>
        <dbReference type="Proteomes" id="UP000887581"/>
    </source>
</evidence>
<dbReference type="Proteomes" id="UP000887581">
    <property type="component" value="Unplaced"/>
</dbReference>
<name>A0A915Q2M2_9BILA</name>
<accession>A0A915Q2M2</accession>
<sequence length="113" mass="12390">MSDTKVDGDASNNEMPSVSPSPSQTSTSLPSTKQQTAAAVNVIPPPASNVETQRAPLAEAEQSEYQNLKHRGSIWDTYVEMTDVAERKRRMTRHLDSTDQSQHLADLGKLLLP</sequence>
<feature type="region of interest" description="Disordered" evidence="1">
    <location>
        <begin position="91"/>
        <end position="113"/>
    </location>
</feature>
<feature type="compositionally biased region" description="Low complexity" evidence="1">
    <location>
        <begin position="16"/>
        <end position="36"/>
    </location>
</feature>
<evidence type="ECO:0000256" key="1">
    <source>
        <dbReference type="SAM" id="MobiDB-lite"/>
    </source>
</evidence>
<dbReference type="WBParaSite" id="sdigi.contig80.g3851.t1">
    <property type="protein sequence ID" value="sdigi.contig80.g3851.t1"/>
    <property type="gene ID" value="sdigi.contig80.g3851"/>
</dbReference>
<keyword evidence="2" id="KW-1185">Reference proteome</keyword>